<name>T1J4J8_STRMM</name>
<organism evidence="2 3">
    <name type="scientific">Strigamia maritima</name>
    <name type="common">European centipede</name>
    <name type="synonym">Geophilus maritimus</name>
    <dbReference type="NCBI Taxonomy" id="126957"/>
    <lineage>
        <taxon>Eukaryota</taxon>
        <taxon>Metazoa</taxon>
        <taxon>Ecdysozoa</taxon>
        <taxon>Arthropoda</taxon>
        <taxon>Myriapoda</taxon>
        <taxon>Chilopoda</taxon>
        <taxon>Pleurostigmophora</taxon>
        <taxon>Geophilomorpha</taxon>
        <taxon>Linotaeniidae</taxon>
        <taxon>Strigamia</taxon>
    </lineage>
</organism>
<keyword evidence="1" id="KW-0812">Transmembrane</keyword>
<dbReference type="Proteomes" id="UP000014500">
    <property type="component" value="Unassembled WGS sequence"/>
</dbReference>
<dbReference type="HOGENOM" id="CLU_3191906_0_0_1"/>
<proteinExistence type="predicted"/>
<keyword evidence="3" id="KW-1185">Reference proteome</keyword>
<evidence type="ECO:0000313" key="3">
    <source>
        <dbReference type="Proteomes" id="UP000014500"/>
    </source>
</evidence>
<accession>T1J4J8</accession>
<evidence type="ECO:0000256" key="1">
    <source>
        <dbReference type="SAM" id="Phobius"/>
    </source>
</evidence>
<dbReference type="AlphaFoldDB" id="T1J4J8"/>
<protein>
    <submittedName>
        <fullName evidence="2">Uncharacterized protein</fullName>
    </submittedName>
</protein>
<keyword evidence="1" id="KW-0472">Membrane</keyword>
<evidence type="ECO:0000313" key="2">
    <source>
        <dbReference type="EnsemblMetazoa" id="SMAR008536-PA"/>
    </source>
</evidence>
<sequence length="46" mass="5403">MYTICCFYNLFFKTFFNISCASMVCFSCDALFYCFIIITPGRIESK</sequence>
<reference evidence="3" key="1">
    <citation type="submission" date="2011-05" db="EMBL/GenBank/DDBJ databases">
        <authorList>
            <person name="Richards S.R."/>
            <person name="Qu J."/>
            <person name="Jiang H."/>
            <person name="Jhangiani S.N."/>
            <person name="Agravi P."/>
            <person name="Goodspeed R."/>
            <person name="Gross S."/>
            <person name="Mandapat C."/>
            <person name="Jackson L."/>
            <person name="Mathew T."/>
            <person name="Pu L."/>
            <person name="Thornton R."/>
            <person name="Saada N."/>
            <person name="Wilczek-Boney K.B."/>
            <person name="Lee S."/>
            <person name="Kovar C."/>
            <person name="Wu Y."/>
            <person name="Scherer S.E."/>
            <person name="Worley K.C."/>
            <person name="Muzny D.M."/>
            <person name="Gibbs R."/>
        </authorList>
    </citation>
    <scope>NUCLEOTIDE SEQUENCE</scope>
    <source>
        <strain evidence="3">Brora</strain>
    </source>
</reference>
<feature type="transmembrane region" description="Helical" evidence="1">
    <location>
        <begin position="15"/>
        <end position="38"/>
    </location>
</feature>
<dbReference type="EMBL" id="JH431845">
    <property type="status" value="NOT_ANNOTATED_CDS"/>
    <property type="molecule type" value="Genomic_DNA"/>
</dbReference>
<reference evidence="2" key="2">
    <citation type="submission" date="2015-02" db="UniProtKB">
        <authorList>
            <consortium name="EnsemblMetazoa"/>
        </authorList>
    </citation>
    <scope>IDENTIFICATION</scope>
</reference>
<dbReference type="EnsemblMetazoa" id="SMAR008536-RA">
    <property type="protein sequence ID" value="SMAR008536-PA"/>
    <property type="gene ID" value="SMAR008536"/>
</dbReference>
<keyword evidence="1" id="KW-1133">Transmembrane helix</keyword>